<evidence type="ECO:0000256" key="2">
    <source>
        <dbReference type="ARBA" id="ARBA00022942"/>
    </source>
</evidence>
<dbReference type="PANTHER" id="PTHR10943:SF1">
    <property type="entry name" value="26S PROTEASOME NON-ATPASE REGULATORY SUBUNIT 2"/>
    <property type="match status" value="1"/>
</dbReference>
<feature type="compositionally biased region" description="Acidic residues" evidence="3">
    <location>
        <begin position="275"/>
        <end position="285"/>
    </location>
</feature>
<dbReference type="Pfam" id="PF17781">
    <property type="entry name" value="RPN1_RPN2_N"/>
    <property type="match status" value="2"/>
</dbReference>
<dbReference type="Gene3D" id="1.25.10.10">
    <property type="entry name" value="Leucine-rich Repeat Variant"/>
    <property type="match status" value="1"/>
</dbReference>
<sequence>MTTEEKKESKDEEKEDEKKVEEVELSAEDQALLEGLELAVERLQENDAQVQAMALEHLVKEVRAATSSMTSVPKPLKFLRPHYDTLKNVFQGQNSMNESNKAQLADLLAVLAMTMAKAGSREMLSFKKQGTKELGSWGHEFVRSLAGEIGEEWAALSLEMSDNDDSSKKKETLLSLVDDIVPFHLQHNAEAEAIDLLIETQQLGRLQSLQQSKLIHIDNYRRICLYLLRCAAYMPDPEELRELLVAALQLYRAMGQYPDAVRVALYASSVLDNSTDDTAMEDDENNNTTTSSSSTRLENLFDEAPDAITKQQMAFIVARNGLSDFEYEKDSKVNEILGNNMLHNFFLALAKDLDVEETKAPEDIYKSHLGDSYSSAATGGTNSNSARNAQRADSAKANLASTLVNCFVNCAYGTDTLMTIEGNEWLYKNKDHGMLTAAASLGMIMMWDVEEGLTKIDKFLHSTDDNVKAGACLAIGLVSANIRHDADPPIALLPEYLDEDADSTPVIVKVAASTALGIAYAGCQREDAKELLASIVQSHDDVALASLAALSLGEIYVGSCDQDVAGTILQRLMETPDVDLDRSIVRFLALGLALVFLGSMDKADATLEALKTIDHEIARYASVALDSMAYAGTGNVLKVQRMLHICAERLDTPQAGTEETKNEPPAPPPAQNSTNSDTSTPPPVAKEAKHQSVAVLGIALVTAGDDVGSDMVLRTFDHLLHYGEPSVRRAVPLALALLKVGNPEYAVVDAMSRLTHDADNEVTLNAIVGLGLLACGTNNSRVAGLLRQLAEHSRDPNHLFVVRLAQGLLHLGKGLLGISPHHSDRFLLSKPALAGLTVFIHACLDMKHTLLDKYHFLAFHLATAIMPRYLLTVDANSLELLPASVRVGQAVETVGQPGNAKSITGFQTHTTPVLLGVTDRAQLANDDYIPLSTTLEGIILLSPNPDAASKQQPTDG</sequence>
<dbReference type="InterPro" id="IPR011989">
    <property type="entry name" value="ARM-like"/>
</dbReference>
<reference evidence="6" key="1">
    <citation type="submission" date="2021-01" db="EMBL/GenBank/DDBJ databases">
        <authorList>
            <person name="Corre E."/>
            <person name="Pelletier E."/>
            <person name="Niang G."/>
            <person name="Scheremetjew M."/>
            <person name="Finn R."/>
            <person name="Kale V."/>
            <person name="Holt S."/>
            <person name="Cochrane G."/>
            <person name="Meng A."/>
            <person name="Brown T."/>
            <person name="Cohen L."/>
        </authorList>
    </citation>
    <scope>NUCLEOTIDE SEQUENCE</scope>
    <source>
        <strain evidence="6">CCMP1510</strain>
    </source>
</reference>
<accession>A0A7S3K485</accession>
<dbReference type="GO" id="GO:0042176">
    <property type="term" value="P:regulation of protein catabolic process"/>
    <property type="evidence" value="ECO:0007669"/>
    <property type="project" value="InterPro"/>
</dbReference>
<dbReference type="EMBL" id="HBIJ01020201">
    <property type="protein sequence ID" value="CAE0372438.1"/>
    <property type="molecule type" value="Transcribed_RNA"/>
</dbReference>
<name>A0A7S3K485_9STRA</name>
<dbReference type="GO" id="GO:0034515">
    <property type="term" value="C:proteasome storage granule"/>
    <property type="evidence" value="ECO:0007669"/>
    <property type="project" value="TreeGrafter"/>
</dbReference>
<feature type="region of interest" description="Disordered" evidence="3">
    <location>
        <begin position="653"/>
        <end position="688"/>
    </location>
</feature>
<dbReference type="GO" id="GO:0043161">
    <property type="term" value="P:proteasome-mediated ubiquitin-dependent protein catabolic process"/>
    <property type="evidence" value="ECO:0007669"/>
    <property type="project" value="TreeGrafter"/>
</dbReference>
<evidence type="ECO:0000256" key="1">
    <source>
        <dbReference type="ARBA" id="ARBA00022737"/>
    </source>
</evidence>
<dbReference type="InterPro" id="IPR040892">
    <property type="entry name" value="RPN1_N"/>
</dbReference>
<dbReference type="AlphaFoldDB" id="A0A7S3K485"/>
<proteinExistence type="predicted"/>
<dbReference type="SUPFAM" id="SSF48371">
    <property type="entry name" value="ARM repeat"/>
    <property type="match status" value="1"/>
</dbReference>
<feature type="domain" description="RPN1 N-terminal" evidence="4">
    <location>
        <begin position="36"/>
        <end position="266"/>
    </location>
</feature>
<dbReference type="PANTHER" id="PTHR10943">
    <property type="entry name" value="26S PROTEASOME NON-ATPASE REGULATORY SUBUNIT"/>
    <property type="match status" value="1"/>
</dbReference>
<feature type="region of interest" description="Disordered" evidence="3">
    <location>
        <begin position="275"/>
        <end position="297"/>
    </location>
</feature>
<gene>
    <name evidence="6" type="ORF">ALAG00032_LOCUS13222</name>
</gene>
<dbReference type="GO" id="GO:0030234">
    <property type="term" value="F:enzyme regulator activity"/>
    <property type="evidence" value="ECO:0007669"/>
    <property type="project" value="InterPro"/>
</dbReference>
<evidence type="ECO:0000313" key="6">
    <source>
        <dbReference type="EMBL" id="CAE0372438.1"/>
    </source>
</evidence>
<evidence type="ECO:0008006" key="7">
    <source>
        <dbReference type="Google" id="ProtNLM"/>
    </source>
</evidence>
<evidence type="ECO:0000256" key="3">
    <source>
        <dbReference type="SAM" id="MobiDB-lite"/>
    </source>
</evidence>
<dbReference type="InterPro" id="IPR016643">
    <property type="entry name" value="26S_Psome_Rpn1"/>
</dbReference>
<keyword evidence="1" id="KW-0677">Repeat</keyword>
<dbReference type="PIRSF" id="PIRSF015965">
    <property type="entry name" value="26S_Psome_Rpn1"/>
    <property type="match status" value="1"/>
</dbReference>
<feature type="domain" description="RPN1 N-terminal" evidence="4">
    <location>
        <begin position="296"/>
        <end position="369"/>
    </location>
</feature>
<feature type="domain" description="26S proteasome non-ATPase regulatory subunit RPN1 C-terminal" evidence="5">
    <location>
        <begin position="894"/>
        <end position="946"/>
    </location>
</feature>
<dbReference type="Pfam" id="PF18051">
    <property type="entry name" value="RPN1_C"/>
    <property type="match status" value="1"/>
</dbReference>
<dbReference type="InterPro" id="IPR041433">
    <property type="entry name" value="RPN1_C"/>
</dbReference>
<organism evidence="6">
    <name type="scientific">Aureoumbra lagunensis</name>
    <dbReference type="NCBI Taxonomy" id="44058"/>
    <lineage>
        <taxon>Eukaryota</taxon>
        <taxon>Sar</taxon>
        <taxon>Stramenopiles</taxon>
        <taxon>Ochrophyta</taxon>
        <taxon>Pelagophyceae</taxon>
        <taxon>Pelagomonadales</taxon>
        <taxon>Aureoumbra</taxon>
    </lineage>
</organism>
<dbReference type="InterPro" id="IPR016024">
    <property type="entry name" value="ARM-type_fold"/>
</dbReference>
<feature type="region of interest" description="Disordered" evidence="3">
    <location>
        <begin position="1"/>
        <end position="25"/>
    </location>
</feature>
<protein>
    <recommendedName>
        <fullName evidence="7">26S proteasome non-ATPase regulatory subunit 2 homolog</fullName>
    </recommendedName>
</protein>
<dbReference type="GO" id="GO:0005634">
    <property type="term" value="C:nucleus"/>
    <property type="evidence" value="ECO:0007669"/>
    <property type="project" value="TreeGrafter"/>
</dbReference>
<evidence type="ECO:0000259" key="4">
    <source>
        <dbReference type="Pfam" id="PF17781"/>
    </source>
</evidence>
<feature type="compositionally biased region" description="Basic and acidic residues" evidence="3">
    <location>
        <begin position="1"/>
        <end position="22"/>
    </location>
</feature>
<feature type="compositionally biased region" description="Low complexity" evidence="3">
    <location>
        <begin position="286"/>
        <end position="295"/>
    </location>
</feature>
<dbReference type="GO" id="GO:0008540">
    <property type="term" value="C:proteasome regulatory particle, base subcomplex"/>
    <property type="evidence" value="ECO:0007669"/>
    <property type="project" value="TreeGrafter"/>
</dbReference>
<evidence type="ECO:0000259" key="5">
    <source>
        <dbReference type="Pfam" id="PF18051"/>
    </source>
</evidence>
<keyword evidence="2" id="KW-0647">Proteasome</keyword>